<proteinExistence type="inferred from homology"/>
<protein>
    <recommendedName>
        <fullName evidence="2">RNA 2',3'-cyclic phosphodiesterase</fullName>
        <shortName evidence="2">RNA 2',3'-CPDase</shortName>
        <ecNumber evidence="2">3.1.4.58</ecNumber>
    </recommendedName>
</protein>
<dbReference type="RefSeq" id="WP_091512847.1">
    <property type="nucleotide sequence ID" value="NZ_FNFH01000003.1"/>
</dbReference>
<dbReference type="EC" id="3.1.4.58" evidence="2"/>
<comment type="similarity">
    <text evidence="2">Belongs to the 2H phosphoesterase superfamily. ThpR family.</text>
</comment>
<evidence type="ECO:0000256" key="1">
    <source>
        <dbReference type="ARBA" id="ARBA00022801"/>
    </source>
</evidence>
<dbReference type="AlphaFoldDB" id="A0A1G9AH48"/>
<evidence type="ECO:0000256" key="3">
    <source>
        <dbReference type="SAM" id="MobiDB-lite"/>
    </source>
</evidence>
<dbReference type="HAMAP" id="MF_01940">
    <property type="entry name" value="RNA_CPDase"/>
    <property type="match status" value="1"/>
</dbReference>
<comment type="function">
    <text evidence="2">Hydrolyzes RNA 2',3'-cyclic phosphodiester to an RNA 2'-phosphomonoester.</text>
</comment>
<name>A0A1G9AH48_9GAMM</name>
<dbReference type="InterPro" id="IPR004175">
    <property type="entry name" value="RNA_CPDase"/>
</dbReference>
<feature type="short sequence motif" description="HXTX 1" evidence="2">
    <location>
        <begin position="64"/>
        <end position="67"/>
    </location>
</feature>
<evidence type="ECO:0000313" key="4">
    <source>
        <dbReference type="EMBL" id="SDK26679.1"/>
    </source>
</evidence>
<comment type="catalytic activity">
    <reaction evidence="2">
        <text>a 3'-end 2',3'-cyclophospho-ribonucleotide-RNA + H2O = a 3'-end 2'-phospho-ribonucleotide-RNA + H(+)</text>
        <dbReference type="Rhea" id="RHEA:11828"/>
        <dbReference type="Rhea" id="RHEA-COMP:10464"/>
        <dbReference type="Rhea" id="RHEA-COMP:17353"/>
        <dbReference type="ChEBI" id="CHEBI:15377"/>
        <dbReference type="ChEBI" id="CHEBI:15378"/>
        <dbReference type="ChEBI" id="CHEBI:83064"/>
        <dbReference type="ChEBI" id="CHEBI:173113"/>
        <dbReference type="EC" id="3.1.4.58"/>
    </reaction>
</comment>
<keyword evidence="5" id="KW-1185">Reference proteome</keyword>
<feature type="region of interest" description="Disordered" evidence="3">
    <location>
        <begin position="1"/>
        <end position="22"/>
    </location>
</feature>
<feature type="short sequence motif" description="HXTX 2" evidence="2">
    <location>
        <begin position="149"/>
        <end position="152"/>
    </location>
</feature>
<organism evidence="4 5">
    <name type="scientific">Microbulbifer yueqingensis</name>
    <dbReference type="NCBI Taxonomy" id="658219"/>
    <lineage>
        <taxon>Bacteria</taxon>
        <taxon>Pseudomonadati</taxon>
        <taxon>Pseudomonadota</taxon>
        <taxon>Gammaproteobacteria</taxon>
        <taxon>Cellvibrionales</taxon>
        <taxon>Microbulbiferaceae</taxon>
        <taxon>Microbulbifer</taxon>
    </lineage>
</organism>
<dbReference type="GO" id="GO:0008664">
    <property type="term" value="F:RNA 2',3'-cyclic 3'-phosphodiesterase activity"/>
    <property type="evidence" value="ECO:0007669"/>
    <property type="project" value="UniProtKB-EC"/>
</dbReference>
<gene>
    <name evidence="4" type="ORF">SAMN05216212_2015</name>
</gene>
<reference evidence="5" key="1">
    <citation type="submission" date="2016-10" db="EMBL/GenBank/DDBJ databases">
        <authorList>
            <person name="Varghese N."/>
            <person name="Submissions S."/>
        </authorList>
    </citation>
    <scope>NUCLEOTIDE SEQUENCE [LARGE SCALE GENOMIC DNA]</scope>
    <source>
        <strain evidence="5">CGMCC 1.10658</strain>
    </source>
</reference>
<sequence length="208" mass="22773">MPRASTRGKGDSNTGAGTDQPRLFIGISPDAPTQHFLEGLVIHARQLLSSGRERPRWTSPSNRHLTLAFLGETPPELIPAIERGLMQMAQGARPCSGRIVSLGPFPKPRARLLAAELVSNPDLDRLHSGCRELMRDLGMKPESAAFRPHFTLGRNRHGLGPFPPLQLDYVARLDNLVLYRSEMAPGGSQYTPLFEALLGGPEENPART</sequence>
<accession>A0A1G9AH48</accession>
<dbReference type="InterPro" id="IPR009097">
    <property type="entry name" value="Cyclic_Pdiesterase"/>
</dbReference>
<dbReference type="NCBIfam" id="TIGR02258">
    <property type="entry name" value="2_5_ligase"/>
    <property type="match status" value="1"/>
</dbReference>
<dbReference type="Pfam" id="PF13563">
    <property type="entry name" value="2_5_RNA_ligase2"/>
    <property type="match status" value="1"/>
</dbReference>
<dbReference type="PANTHER" id="PTHR35561:SF1">
    <property type="entry name" value="RNA 2',3'-CYCLIC PHOSPHODIESTERASE"/>
    <property type="match status" value="1"/>
</dbReference>
<dbReference type="GO" id="GO:0016874">
    <property type="term" value="F:ligase activity"/>
    <property type="evidence" value="ECO:0007669"/>
    <property type="project" value="UniProtKB-KW"/>
</dbReference>
<dbReference type="PANTHER" id="PTHR35561">
    <property type="entry name" value="RNA 2',3'-CYCLIC PHOSPHODIESTERASE"/>
    <property type="match status" value="1"/>
</dbReference>
<dbReference type="Proteomes" id="UP000199305">
    <property type="component" value="Unassembled WGS sequence"/>
</dbReference>
<feature type="active site" description="Proton acceptor" evidence="2">
    <location>
        <position position="149"/>
    </location>
</feature>
<dbReference type="Gene3D" id="3.90.1140.10">
    <property type="entry name" value="Cyclic phosphodiesterase"/>
    <property type="match status" value="1"/>
</dbReference>
<keyword evidence="4" id="KW-0436">Ligase</keyword>
<dbReference type="OrthoDB" id="7061261at2"/>
<evidence type="ECO:0000313" key="5">
    <source>
        <dbReference type="Proteomes" id="UP000199305"/>
    </source>
</evidence>
<dbReference type="EMBL" id="FNFH01000003">
    <property type="protein sequence ID" value="SDK26679.1"/>
    <property type="molecule type" value="Genomic_DNA"/>
</dbReference>
<evidence type="ECO:0000256" key="2">
    <source>
        <dbReference type="HAMAP-Rule" id="MF_01940"/>
    </source>
</evidence>
<dbReference type="SUPFAM" id="SSF55144">
    <property type="entry name" value="LigT-like"/>
    <property type="match status" value="1"/>
</dbReference>
<dbReference type="STRING" id="658219.SAMN05216212_2015"/>
<feature type="active site" description="Proton donor" evidence="2">
    <location>
        <position position="64"/>
    </location>
</feature>
<dbReference type="GO" id="GO:0004113">
    <property type="term" value="F:2',3'-cyclic-nucleotide 3'-phosphodiesterase activity"/>
    <property type="evidence" value="ECO:0007669"/>
    <property type="project" value="InterPro"/>
</dbReference>
<keyword evidence="1 2" id="KW-0378">Hydrolase</keyword>